<reference evidence="1" key="4">
    <citation type="submission" date="2025-08" db="UniProtKB">
        <authorList>
            <consortium name="RefSeq"/>
        </authorList>
    </citation>
    <scope>IDENTIFICATION</scope>
    <source>
        <strain evidence="1">CBS432</strain>
    </source>
</reference>
<protein>
    <recommendedName>
        <fullName evidence="2">YPL039W-like protein</fullName>
    </recommendedName>
</protein>
<evidence type="ECO:0000313" key="1">
    <source>
        <dbReference type="RefSeq" id="XP_033769723.1"/>
    </source>
</evidence>
<dbReference type="OrthoDB" id="4069919at2759"/>
<dbReference type="AlphaFoldDB" id="A0A8B8V168"/>
<organism evidence="1">
    <name type="scientific">Saccharomyces paradoxus</name>
    <name type="common">Yeast</name>
    <name type="synonym">Saccharomyces douglasii</name>
    <dbReference type="NCBI Taxonomy" id="27291"/>
    <lineage>
        <taxon>Eukaryota</taxon>
        <taxon>Fungi</taxon>
        <taxon>Dikarya</taxon>
        <taxon>Ascomycota</taxon>
        <taxon>Saccharomycotina</taxon>
        <taxon>Saccharomycetes</taxon>
        <taxon>Saccharomycetales</taxon>
        <taxon>Saccharomycetaceae</taxon>
        <taxon>Saccharomyces</taxon>
    </lineage>
</organism>
<dbReference type="RefSeq" id="XP_033769723.1">
    <property type="nucleotide sequence ID" value="XM_033913832.1"/>
</dbReference>
<reference evidence="1" key="3">
    <citation type="submission" date="2025-07" db="EMBL/GenBank/DDBJ databases">
        <authorList>
            <consortium name="NCBI Genome Project"/>
        </authorList>
    </citation>
    <scope>NUCLEOTIDE SEQUENCE</scope>
    <source>
        <strain evidence="1">CBS432</strain>
    </source>
</reference>
<reference evidence="1" key="1">
    <citation type="journal article" date="2017" name="Nat. Genet.">
        <title>Contrasting evolutionary genome dynamics between domesticated and wild yeasts.</title>
        <authorList>
            <person name="Yue J.X."/>
            <person name="Li J."/>
            <person name="Aigrain L."/>
            <person name="Hallin J."/>
            <person name="Persson K."/>
            <person name="Oliver K."/>
            <person name="Bergstrom A."/>
            <person name="Coupland P."/>
            <person name="Warringer J."/>
            <person name="Lagomarsino M.C."/>
            <person name="Fischer G."/>
            <person name="Durbin R."/>
            <person name="Liti G."/>
        </authorList>
    </citation>
    <scope>NUCLEOTIDE SEQUENCE</scope>
    <source>
        <strain evidence="1">CBS432</strain>
    </source>
</reference>
<accession>A0A8B8V168</accession>
<dbReference type="GeneID" id="54634168"/>
<proteinExistence type="predicted"/>
<dbReference type="KEGG" id="spao:SPAR_P02260"/>
<sequence length="316" mass="36097">MLSEEYNLGSANNMTSAELSLRHQKMVLKKFMVAQVTKGIMQRYASLLVSMSSDDSSTITGTNHLKTAKFLEIILHRAKSSHLQFKKVCCIVIKFLDCCLKETNYMKFLKFNLHKLIVAAFILSVPNVVGDDRDRITTRNETYHFYSQITGLSLEEVINCCSIVRPVLIRRSRQQRRQMLSRRDQHSYFPRGTFMNSHSPASPFFSANRSADDLHVHTNAYPLRNHSDGEDHHRRWEHGEAHSMEADAGTYRHTTFIPDTPNVLHSRSLIECGIEPAQASDSSEWSGQSNGYVLGTELQEFNNIGKKLVQDSFRIV</sequence>
<dbReference type="VEuPathDB" id="FungiDB:SPAR_P02260"/>
<name>A0A8B8V168_SACPA</name>
<reference evidence="1" key="2">
    <citation type="submission" date="2020-01" db="EMBL/GenBank/DDBJ databases">
        <title>Population-level Yeast Reference Genomes.</title>
        <authorList>
            <person name="Yue J.-X."/>
        </authorList>
    </citation>
    <scope>NUCLEOTIDE SEQUENCE</scope>
    <source>
        <strain evidence="1">CBS432</strain>
    </source>
</reference>
<evidence type="ECO:0008006" key="2">
    <source>
        <dbReference type="Google" id="ProtNLM"/>
    </source>
</evidence>
<gene>
    <name evidence="1" type="ORF">SPAR_P02260</name>
</gene>